<dbReference type="AlphaFoldDB" id="A0A5B7CGW4"/>
<protein>
    <submittedName>
        <fullName evidence="1">Uncharacterized protein</fullName>
    </submittedName>
</protein>
<evidence type="ECO:0000313" key="1">
    <source>
        <dbReference type="EMBL" id="MPC07991.1"/>
    </source>
</evidence>
<sequence length="98" mass="11210">MVTKHHNDLVHRPSTQTGLTGPLLHLVSWTRQRLTTTAPHDGTPRRPHFYRDGPTLQTTTVSYVYPYGPMFTMTTPHKILARQALKEGKRDTTNFGNR</sequence>
<accession>A0A5B7CGW4</accession>
<gene>
    <name evidence="1" type="ORF">E2C01_000560</name>
</gene>
<proteinExistence type="predicted"/>
<keyword evidence="2" id="KW-1185">Reference proteome</keyword>
<name>A0A5B7CGW4_PORTR</name>
<organism evidence="1 2">
    <name type="scientific">Portunus trituberculatus</name>
    <name type="common">Swimming crab</name>
    <name type="synonym">Neptunus trituberculatus</name>
    <dbReference type="NCBI Taxonomy" id="210409"/>
    <lineage>
        <taxon>Eukaryota</taxon>
        <taxon>Metazoa</taxon>
        <taxon>Ecdysozoa</taxon>
        <taxon>Arthropoda</taxon>
        <taxon>Crustacea</taxon>
        <taxon>Multicrustacea</taxon>
        <taxon>Malacostraca</taxon>
        <taxon>Eumalacostraca</taxon>
        <taxon>Eucarida</taxon>
        <taxon>Decapoda</taxon>
        <taxon>Pleocyemata</taxon>
        <taxon>Brachyura</taxon>
        <taxon>Eubrachyura</taxon>
        <taxon>Portunoidea</taxon>
        <taxon>Portunidae</taxon>
        <taxon>Portuninae</taxon>
        <taxon>Portunus</taxon>
    </lineage>
</organism>
<reference evidence="1 2" key="1">
    <citation type="submission" date="2019-05" db="EMBL/GenBank/DDBJ databases">
        <title>Another draft genome of Portunus trituberculatus and its Hox gene families provides insights of decapod evolution.</title>
        <authorList>
            <person name="Jeong J.-H."/>
            <person name="Song I."/>
            <person name="Kim S."/>
            <person name="Choi T."/>
            <person name="Kim D."/>
            <person name="Ryu S."/>
            <person name="Kim W."/>
        </authorList>
    </citation>
    <scope>NUCLEOTIDE SEQUENCE [LARGE SCALE GENOMIC DNA]</scope>
    <source>
        <tissue evidence="1">Muscle</tissue>
    </source>
</reference>
<dbReference type="Proteomes" id="UP000324222">
    <property type="component" value="Unassembled WGS sequence"/>
</dbReference>
<evidence type="ECO:0000313" key="2">
    <source>
        <dbReference type="Proteomes" id="UP000324222"/>
    </source>
</evidence>
<comment type="caution">
    <text evidence="1">The sequence shown here is derived from an EMBL/GenBank/DDBJ whole genome shotgun (WGS) entry which is preliminary data.</text>
</comment>
<dbReference type="EMBL" id="VSRR010000014">
    <property type="protein sequence ID" value="MPC07991.1"/>
    <property type="molecule type" value="Genomic_DNA"/>
</dbReference>